<organism evidence="2 3">
    <name type="scientific">Candidatus Sphingobacterium stercoripullorum</name>
    <dbReference type="NCBI Taxonomy" id="2838759"/>
    <lineage>
        <taxon>Bacteria</taxon>
        <taxon>Pseudomonadati</taxon>
        <taxon>Bacteroidota</taxon>
        <taxon>Sphingobacteriia</taxon>
        <taxon>Sphingobacteriales</taxon>
        <taxon>Sphingobacteriaceae</taxon>
        <taxon>Sphingobacterium</taxon>
    </lineage>
</organism>
<dbReference type="EMBL" id="DXEZ01000045">
    <property type="protein sequence ID" value="HIX53690.1"/>
    <property type="molecule type" value="Genomic_DNA"/>
</dbReference>
<gene>
    <name evidence="2" type="ORF">H9853_01585</name>
</gene>
<evidence type="ECO:0000313" key="3">
    <source>
        <dbReference type="Proteomes" id="UP000824156"/>
    </source>
</evidence>
<comment type="caution">
    <text evidence="2">The sequence shown here is derived from an EMBL/GenBank/DDBJ whole genome shotgun (WGS) entry which is preliminary data.</text>
</comment>
<feature type="domain" description="SPOR" evidence="1">
    <location>
        <begin position="33"/>
        <end position="115"/>
    </location>
</feature>
<dbReference type="InterPro" id="IPR036680">
    <property type="entry name" value="SPOR-like_sf"/>
</dbReference>
<protein>
    <submittedName>
        <fullName evidence="2">SPOR domain-containing protein</fullName>
    </submittedName>
</protein>
<dbReference type="PROSITE" id="PS51724">
    <property type="entry name" value="SPOR"/>
    <property type="match status" value="1"/>
</dbReference>
<proteinExistence type="predicted"/>
<dbReference type="SUPFAM" id="SSF110997">
    <property type="entry name" value="Sporulation related repeat"/>
    <property type="match status" value="1"/>
</dbReference>
<reference evidence="2" key="2">
    <citation type="submission" date="2021-04" db="EMBL/GenBank/DDBJ databases">
        <authorList>
            <person name="Gilroy R."/>
        </authorList>
    </citation>
    <scope>NUCLEOTIDE SEQUENCE</scope>
    <source>
        <strain evidence="2">1719</strain>
    </source>
</reference>
<accession>A0A9D1W6T6</accession>
<reference evidence="2" key="1">
    <citation type="journal article" date="2021" name="PeerJ">
        <title>Extensive microbial diversity within the chicken gut microbiome revealed by metagenomics and culture.</title>
        <authorList>
            <person name="Gilroy R."/>
            <person name="Ravi A."/>
            <person name="Getino M."/>
            <person name="Pursley I."/>
            <person name="Horton D.L."/>
            <person name="Alikhan N.F."/>
            <person name="Baker D."/>
            <person name="Gharbi K."/>
            <person name="Hall N."/>
            <person name="Watson M."/>
            <person name="Adriaenssens E.M."/>
            <person name="Foster-Nyarko E."/>
            <person name="Jarju S."/>
            <person name="Secka A."/>
            <person name="Antonio M."/>
            <person name="Oren A."/>
            <person name="Chaudhuri R.R."/>
            <person name="La Ragione R."/>
            <person name="Hildebrand F."/>
            <person name="Pallen M.J."/>
        </authorList>
    </citation>
    <scope>NUCLEOTIDE SEQUENCE</scope>
    <source>
        <strain evidence="2">1719</strain>
    </source>
</reference>
<dbReference type="GO" id="GO:0042834">
    <property type="term" value="F:peptidoglycan binding"/>
    <property type="evidence" value="ECO:0007669"/>
    <property type="project" value="InterPro"/>
</dbReference>
<name>A0A9D1W6T6_9SPHI</name>
<dbReference type="Proteomes" id="UP000824156">
    <property type="component" value="Unassembled WGS sequence"/>
</dbReference>
<dbReference type="AlphaFoldDB" id="A0A9D1W6T6"/>
<sequence>MLQEFRAQWNLNPEPEKKITFSSRPVDKTNATRVKIRGFRVQIFSGSSRNDAYGVQSKFKSQYKGYESYLSYEEPNYRVKVGDFRSRAEANRFREVLRNRYSNVFVISEDVWVYQ</sequence>
<evidence type="ECO:0000313" key="2">
    <source>
        <dbReference type="EMBL" id="HIX53690.1"/>
    </source>
</evidence>
<dbReference type="Gene3D" id="3.30.70.1070">
    <property type="entry name" value="Sporulation related repeat"/>
    <property type="match status" value="1"/>
</dbReference>
<evidence type="ECO:0000259" key="1">
    <source>
        <dbReference type="PROSITE" id="PS51724"/>
    </source>
</evidence>
<dbReference type="InterPro" id="IPR007730">
    <property type="entry name" value="SPOR-like_dom"/>
</dbReference>
<dbReference type="Pfam" id="PF05036">
    <property type="entry name" value="SPOR"/>
    <property type="match status" value="1"/>
</dbReference>